<dbReference type="AlphaFoldDB" id="A0A4Z1BUE3"/>
<evidence type="ECO:0000313" key="1">
    <source>
        <dbReference type="EMBL" id="TGN27222.1"/>
    </source>
</evidence>
<gene>
    <name evidence="1" type="ORF">E4J94_08390</name>
</gene>
<accession>A0A4Z1BUE3</accession>
<keyword evidence="2" id="KW-1185">Reference proteome</keyword>
<proteinExistence type="predicted"/>
<name>A0A4Z1BUE3_9FLAO</name>
<dbReference type="OrthoDB" id="1262883at2"/>
<reference evidence="1 2" key="1">
    <citation type="submission" date="2019-03" db="EMBL/GenBank/DDBJ databases">
        <title>Empedobacter tilapiae sp. nov., isolated from an intestine of Nile tilapia Oreochromis niloticus.</title>
        <authorList>
            <person name="Kim Y.-O."/>
            <person name="Yoon J.-H."/>
        </authorList>
    </citation>
    <scope>NUCLEOTIDE SEQUENCE [LARGE SCALE GENOMIC DNA]</scope>
    <source>
        <strain evidence="1 2">MRS2</strain>
    </source>
</reference>
<dbReference type="EMBL" id="SRPE01000005">
    <property type="protein sequence ID" value="TGN27222.1"/>
    <property type="molecule type" value="Genomic_DNA"/>
</dbReference>
<dbReference type="RefSeq" id="WP_135835372.1">
    <property type="nucleotide sequence ID" value="NZ_CAUQWU010000005.1"/>
</dbReference>
<evidence type="ECO:0000313" key="2">
    <source>
        <dbReference type="Proteomes" id="UP000297998"/>
    </source>
</evidence>
<protein>
    <submittedName>
        <fullName evidence="1">Uncharacterized protein</fullName>
    </submittedName>
</protein>
<sequence length="88" mass="10394">MTFQLIDLVFQSDRYYLLFNDLDAIKIAESNQTWQIIADDIFVQEINDCKLSEILKVTDKVILESKTNLSQLENHFRKKRKIVLTDQS</sequence>
<organism evidence="1 2">
    <name type="scientific">Empedobacter tilapiae</name>
    <dbReference type="NCBI Taxonomy" id="2491114"/>
    <lineage>
        <taxon>Bacteria</taxon>
        <taxon>Pseudomonadati</taxon>
        <taxon>Bacteroidota</taxon>
        <taxon>Flavobacteriia</taxon>
        <taxon>Flavobacteriales</taxon>
        <taxon>Weeksellaceae</taxon>
        <taxon>Empedobacter</taxon>
    </lineage>
</organism>
<dbReference type="Proteomes" id="UP000297998">
    <property type="component" value="Unassembled WGS sequence"/>
</dbReference>
<comment type="caution">
    <text evidence="1">The sequence shown here is derived from an EMBL/GenBank/DDBJ whole genome shotgun (WGS) entry which is preliminary data.</text>
</comment>